<keyword evidence="2" id="KW-1185">Reference proteome</keyword>
<proteinExistence type="predicted"/>
<dbReference type="EMBL" id="CP012850">
    <property type="protein sequence ID" value="ALI36647.1"/>
    <property type="molecule type" value="Genomic_DNA"/>
</dbReference>
<dbReference type="RefSeq" id="WP_196815871.1">
    <property type="nucleotide sequence ID" value="NZ_CP012850.1"/>
</dbReference>
<organism evidence="1 2">
    <name type="scientific">Candidatus Nitrosocosmicus oleophilus</name>
    <dbReference type="NCBI Taxonomy" id="1353260"/>
    <lineage>
        <taxon>Archaea</taxon>
        <taxon>Nitrososphaerota</taxon>
        <taxon>Nitrososphaeria</taxon>
        <taxon>Nitrososphaerales</taxon>
        <taxon>Nitrososphaeraceae</taxon>
        <taxon>Candidatus Nitrosocosmicus</taxon>
    </lineage>
</organism>
<dbReference type="Proteomes" id="UP000058925">
    <property type="component" value="Chromosome"/>
</dbReference>
<name>A0A654M0G8_9ARCH</name>
<protein>
    <submittedName>
        <fullName evidence="1">Uncharacterized protein</fullName>
    </submittedName>
</protein>
<sequence length="63" mass="7385">MIGQDREIEIKRKIINTLKTFRSIGILGDSDVKINGLDEENDYLKITGEYQYKNLFDKFSLED</sequence>
<dbReference type="AlphaFoldDB" id="A0A654M0G8"/>
<dbReference type="GeneID" id="60422393"/>
<accession>A0A654M0G8</accession>
<evidence type="ECO:0000313" key="1">
    <source>
        <dbReference type="EMBL" id="ALI36647.1"/>
    </source>
</evidence>
<dbReference type="KEGG" id="taa:NMY3_02451"/>
<reference evidence="2" key="1">
    <citation type="submission" date="2015-10" db="EMBL/GenBank/DDBJ databases">
        <title>Niche specialization of a soil ammonia-oxidizing archaeon, Candidatus Nitrosocosmicus oleophilus.</title>
        <authorList>
            <person name="Jung M.-Y."/>
            <person name="Rhee S.-K."/>
        </authorList>
    </citation>
    <scope>NUCLEOTIDE SEQUENCE [LARGE SCALE GENOMIC DNA]</scope>
    <source>
        <strain evidence="2">MY3</strain>
    </source>
</reference>
<gene>
    <name evidence="1" type="ORF">NMY3_02451</name>
</gene>
<evidence type="ECO:0000313" key="2">
    <source>
        <dbReference type="Proteomes" id="UP000058925"/>
    </source>
</evidence>